<dbReference type="Pfam" id="PF08241">
    <property type="entry name" value="Methyltransf_11"/>
    <property type="match status" value="1"/>
</dbReference>
<dbReference type="RefSeq" id="WP_034790036.1">
    <property type="nucleotide sequence ID" value="NZ_JMPJ01000040.1"/>
</dbReference>
<dbReference type="Gene3D" id="3.40.50.150">
    <property type="entry name" value="Vaccinia Virus protein VP39"/>
    <property type="match status" value="1"/>
</dbReference>
<dbReference type="PANTHER" id="PTHR43861">
    <property type="entry name" value="TRANS-ACONITATE 2-METHYLTRANSFERASE-RELATED"/>
    <property type="match status" value="1"/>
</dbReference>
<dbReference type="EC" id="2.1.1.-" evidence="2"/>
<comment type="caution">
    <text evidence="2">The sequence shown here is derived from an EMBL/GenBank/DDBJ whole genome shotgun (WGS) entry which is preliminary data.</text>
</comment>
<name>A0A085GFR4_EWIA3</name>
<evidence type="ECO:0000259" key="1">
    <source>
        <dbReference type="Pfam" id="PF08241"/>
    </source>
</evidence>
<dbReference type="STRING" id="910964.GEAM_1457"/>
<dbReference type="eggNOG" id="COG0500">
    <property type="taxonomic scope" value="Bacteria"/>
</dbReference>
<dbReference type="PANTHER" id="PTHR43861:SF1">
    <property type="entry name" value="TRANS-ACONITATE 2-METHYLTRANSFERASE"/>
    <property type="match status" value="1"/>
</dbReference>
<dbReference type="Proteomes" id="UP000028640">
    <property type="component" value="Unassembled WGS sequence"/>
</dbReference>
<dbReference type="GO" id="GO:0008757">
    <property type="term" value="F:S-adenosylmethionine-dependent methyltransferase activity"/>
    <property type="evidence" value="ECO:0007669"/>
    <property type="project" value="InterPro"/>
</dbReference>
<accession>A0A085GFR4</accession>
<dbReference type="GO" id="GO:0032259">
    <property type="term" value="P:methylation"/>
    <property type="evidence" value="ECO:0007669"/>
    <property type="project" value="UniProtKB-KW"/>
</dbReference>
<proteinExistence type="predicted"/>
<dbReference type="InterPro" id="IPR013216">
    <property type="entry name" value="Methyltransf_11"/>
</dbReference>
<gene>
    <name evidence="2" type="ORF">GEAM_1457</name>
</gene>
<dbReference type="EMBL" id="JMPJ01000040">
    <property type="protein sequence ID" value="KFC82559.1"/>
    <property type="molecule type" value="Genomic_DNA"/>
</dbReference>
<organism evidence="2 3">
    <name type="scientific">Ewingella americana (strain ATCC 33852 / DSM 4580 / CCUG 14506 / JCM 5911 / LMG 7869 / NCTC 12157 / CDC 1468-78)</name>
    <dbReference type="NCBI Taxonomy" id="910964"/>
    <lineage>
        <taxon>Bacteria</taxon>
        <taxon>Pseudomonadati</taxon>
        <taxon>Pseudomonadota</taxon>
        <taxon>Gammaproteobacteria</taxon>
        <taxon>Enterobacterales</taxon>
        <taxon>Yersiniaceae</taxon>
        <taxon>Ewingella</taxon>
    </lineage>
</organism>
<keyword evidence="2" id="KW-0808">Transferase</keyword>
<evidence type="ECO:0000313" key="3">
    <source>
        <dbReference type="Proteomes" id="UP000028640"/>
    </source>
</evidence>
<protein>
    <submittedName>
        <fullName evidence="2">Methyltransferase</fullName>
        <ecNumber evidence="2">2.1.1.-</ecNumber>
    </submittedName>
</protein>
<keyword evidence="2" id="KW-0489">Methyltransferase</keyword>
<dbReference type="SUPFAM" id="SSF53335">
    <property type="entry name" value="S-adenosyl-L-methionine-dependent methyltransferases"/>
    <property type="match status" value="1"/>
</dbReference>
<sequence length="244" mass="27504">MAQNIYDDQQFFEGYSQLNRSVHGLDGAPEWPALKAMLPEVRGTKVVDLGCGYGWFCRYMREQGAAQVLGLDISAKMLEKARSMTADDNIDYRREDLDNLTLPAETYSLAYSSLALHYLQNLSGLFDQVYQSLVPGGHFVFSAEHPIFTAPAQPGWLTTTSGQKTWPVDGYQREGERVTNWFAEGVIKQHRKLATYINLLIKSGFIITQVDEWGPSAEQLASMPALQEETERPMMFLLAAQKPR</sequence>
<keyword evidence="3" id="KW-1185">Reference proteome</keyword>
<dbReference type="GeneID" id="78379805"/>
<dbReference type="InterPro" id="IPR029063">
    <property type="entry name" value="SAM-dependent_MTases_sf"/>
</dbReference>
<feature type="domain" description="Methyltransferase type 11" evidence="1">
    <location>
        <begin position="47"/>
        <end position="141"/>
    </location>
</feature>
<evidence type="ECO:0000313" key="2">
    <source>
        <dbReference type="EMBL" id="KFC82559.1"/>
    </source>
</evidence>
<dbReference type="CDD" id="cd02440">
    <property type="entry name" value="AdoMet_MTases"/>
    <property type="match status" value="1"/>
</dbReference>
<dbReference type="AlphaFoldDB" id="A0A085GFR4"/>
<reference evidence="2 3" key="1">
    <citation type="submission" date="2014-05" db="EMBL/GenBank/DDBJ databases">
        <title>ATOL: Assembling a taxonomically balanced genome-scale reconstruction of the evolutionary history of the Enterobacteriaceae.</title>
        <authorList>
            <person name="Plunkett G.III."/>
            <person name="Neeno-Eckwall E.C."/>
            <person name="Glasner J.D."/>
            <person name="Perna N.T."/>
        </authorList>
    </citation>
    <scope>NUCLEOTIDE SEQUENCE [LARGE SCALE GENOMIC DNA]</scope>
    <source>
        <strain evidence="2 3">ATCC 33852</strain>
    </source>
</reference>
<dbReference type="OrthoDB" id="9791837at2"/>